<dbReference type="EMBL" id="KU160660">
    <property type="protein sequence ID" value="ALY09894.1"/>
    <property type="molecule type" value="Genomic_DNA"/>
</dbReference>
<dbReference type="KEGG" id="vg:40093122"/>
<organism evidence="1 2">
    <name type="scientific">Arthrobacter phage PrincessTrina</name>
    <dbReference type="NCBI Taxonomy" id="1772328"/>
    <lineage>
        <taxon>Viruses</taxon>
        <taxon>Duplodnaviria</taxon>
        <taxon>Heunggongvirae</taxon>
        <taxon>Uroviricota</taxon>
        <taxon>Caudoviricetes</taxon>
        <taxon>Klausavirus</taxon>
        <taxon>Klausavirus princesstrina</taxon>
    </lineage>
</organism>
<keyword evidence="2" id="KW-1185">Reference proteome</keyword>
<dbReference type="GeneID" id="40093122"/>
<evidence type="ECO:0000313" key="2">
    <source>
        <dbReference type="Proteomes" id="UP000229287"/>
    </source>
</evidence>
<dbReference type="Proteomes" id="UP000229287">
    <property type="component" value="Segment"/>
</dbReference>
<evidence type="ECO:0000313" key="1">
    <source>
        <dbReference type="EMBL" id="ALY09894.1"/>
    </source>
</evidence>
<dbReference type="RefSeq" id="YP_009616622.1">
    <property type="nucleotide sequence ID" value="NC_042053.1"/>
</dbReference>
<reference evidence="1 2" key="1">
    <citation type="submission" date="2015-11" db="EMBL/GenBank/DDBJ databases">
        <authorList>
            <person name="Terry K."/>
            <person name="Dunbar D."/>
            <person name="Bradley K.W."/>
            <person name="Asai D.J."/>
            <person name="Bowman C.A."/>
            <person name="Russell D.A."/>
            <person name="Pope W.H."/>
            <person name="Jacobs-Sera D."/>
            <person name="Hendrix R.W."/>
            <person name="Hatfull G.F."/>
        </authorList>
    </citation>
    <scope>NUCLEOTIDE SEQUENCE [LARGE SCALE GENOMIC DNA]</scope>
</reference>
<accession>A0A0U4IGP9</accession>
<sequence length="50" mass="5655">MSGVENHLFAGVRDSRTWPRHKRKAVSRKAARKAIARAAQAKRDAIRGDR</sequence>
<proteinExistence type="predicted"/>
<name>A0A0U4IGP9_9CAUD</name>
<gene>
    <name evidence="1" type="primary">48</name>
    <name evidence="1" type="ORF">PRINCESSTRINA_48</name>
</gene>
<protein>
    <submittedName>
        <fullName evidence="1">Uncharacterized protein</fullName>
    </submittedName>
</protein>